<proteinExistence type="inferred from homology"/>
<dbReference type="PANTHER" id="PTHR47642">
    <property type="entry name" value="ATP-DEPENDENT DNA HELICASE"/>
    <property type="match status" value="1"/>
</dbReference>
<feature type="region of interest" description="Disordered" evidence="7">
    <location>
        <begin position="92"/>
        <end position="112"/>
    </location>
</feature>
<dbReference type="Gene3D" id="3.40.50.300">
    <property type="entry name" value="P-loop containing nucleotide triphosphate hydrolases"/>
    <property type="match status" value="1"/>
</dbReference>
<name>A0A0M9G8J6_LEPPY</name>
<feature type="domain" description="AAA+ ATPase" evidence="8">
    <location>
        <begin position="16"/>
        <end position="216"/>
    </location>
</feature>
<dbReference type="InterPro" id="IPR051055">
    <property type="entry name" value="PIF1_helicase"/>
</dbReference>
<reference evidence="9 10" key="1">
    <citation type="submission" date="2015-07" db="EMBL/GenBank/DDBJ databases">
        <title>High-quality genome of monoxenous trypanosomatid Leptomonas pyrrhocoris.</title>
        <authorList>
            <person name="Flegontov P."/>
            <person name="Butenko A."/>
            <person name="Firsov S."/>
            <person name="Vlcek C."/>
            <person name="Logacheva M.D."/>
            <person name="Field M."/>
            <person name="Filatov D."/>
            <person name="Flegontova O."/>
            <person name="Gerasimov E."/>
            <person name="Jackson A.P."/>
            <person name="Kelly S."/>
            <person name="Opperdoes F."/>
            <person name="O'Reilly A."/>
            <person name="Votypka J."/>
            <person name="Yurchenko V."/>
            <person name="Lukes J."/>
        </authorList>
    </citation>
    <scope>NUCLEOTIDE SEQUENCE [LARGE SCALE GENOMIC DNA]</scope>
    <source>
        <strain evidence="9">H10</strain>
    </source>
</reference>
<dbReference type="Pfam" id="PF05970">
    <property type="entry name" value="PIF1"/>
    <property type="match status" value="2"/>
</dbReference>
<dbReference type="InterPro" id="IPR003593">
    <property type="entry name" value="AAA+_ATPase"/>
</dbReference>
<evidence type="ECO:0000256" key="4">
    <source>
        <dbReference type="ARBA" id="ARBA00023172"/>
    </source>
</evidence>
<dbReference type="OrthoDB" id="10050764at2759"/>
<evidence type="ECO:0000259" key="8">
    <source>
        <dbReference type="SMART" id="SM00382"/>
    </source>
</evidence>
<dbReference type="CDD" id="cd18809">
    <property type="entry name" value="SF1_C_RecD"/>
    <property type="match status" value="1"/>
</dbReference>
<accession>A0A0M9G8J6</accession>
<comment type="catalytic activity">
    <reaction evidence="5 6">
        <text>ATP + H2O = ADP + phosphate + H(+)</text>
        <dbReference type="Rhea" id="RHEA:13065"/>
        <dbReference type="ChEBI" id="CHEBI:15377"/>
        <dbReference type="ChEBI" id="CHEBI:15378"/>
        <dbReference type="ChEBI" id="CHEBI:30616"/>
        <dbReference type="ChEBI" id="CHEBI:43474"/>
        <dbReference type="ChEBI" id="CHEBI:456216"/>
        <dbReference type="EC" id="5.6.2.3"/>
    </reaction>
</comment>
<feature type="compositionally biased region" description="Acidic residues" evidence="7">
    <location>
        <begin position="96"/>
        <end position="109"/>
    </location>
</feature>
<comment type="cofactor">
    <cofactor evidence="1 6">
        <name>Mg(2+)</name>
        <dbReference type="ChEBI" id="CHEBI:18420"/>
    </cofactor>
</comment>
<evidence type="ECO:0000256" key="1">
    <source>
        <dbReference type="ARBA" id="ARBA00001946"/>
    </source>
</evidence>
<dbReference type="SMART" id="SM00382">
    <property type="entry name" value="AAA"/>
    <property type="match status" value="1"/>
</dbReference>
<evidence type="ECO:0000256" key="6">
    <source>
        <dbReference type="RuleBase" id="RU363044"/>
    </source>
</evidence>
<comment type="subunit">
    <text evidence="3">Monomer.</text>
</comment>
<dbReference type="OMA" id="KPMFESW"/>
<dbReference type="GO" id="GO:0005524">
    <property type="term" value="F:ATP binding"/>
    <property type="evidence" value="ECO:0007669"/>
    <property type="project" value="UniProtKB-KW"/>
</dbReference>
<dbReference type="EC" id="5.6.2.3" evidence="6"/>
<comment type="similarity">
    <text evidence="2">Belongs to the helicase family. PIF1 subfamily.</text>
</comment>
<protein>
    <recommendedName>
        <fullName evidence="6">ATP-dependent DNA helicase</fullName>
        <ecNumber evidence="6">5.6.2.3</ecNumber>
    </recommendedName>
</protein>
<evidence type="ECO:0000256" key="3">
    <source>
        <dbReference type="ARBA" id="ARBA00011245"/>
    </source>
</evidence>
<comment type="caution">
    <text evidence="9">The sequence shown here is derived from an EMBL/GenBank/DDBJ whole genome shotgun (WGS) entry which is preliminary data.</text>
</comment>
<feature type="region of interest" description="Disordered" evidence="7">
    <location>
        <begin position="242"/>
        <end position="286"/>
    </location>
</feature>
<dbReference type="GO" id="GO:0000723">
    <property type="term" value="P:telomere maintenance"/>
    <property type="evidence" value="ECO:0007669"/>
    <property type="project" value="InterPro"/>
</dbReference>
<dbReference type="AlphaFoldDB" id="A0A0M9G8J6"/>
<dbReference type="InterPro" id="IPR027417">
    <property type="entry name" value="P-loop_NTPase"/>
</dbReference>
<dbReference type="GO" id="GO:0006310">
    <property type="term" value="P:DNA recombination"/>
    <property type="evidence" value="ECO:0007669"/>
    <property type="project" value="UniProtKB-KW"/>
</dbReference>
<dbReference type="VEuPathDB" id="TriTrypDB:LpyrH10_02_1840"/>
<evidence type="ECO:0000256" key="5">
    <source>
        <dbReference type="ARBA" id="ARBA00048954"/>
    </source>
</evidence>
<evidence type="ECO:0000313" key="10">
    <source>
        <dbReference type="Proteomes" id="UP000037923"/>
    </source>
</evidence>
<dbReference type="GeneID" id="26901505"/>
<dbReference type="InterPro" id="IPR010285">
    <property type="entry name" value="DNA_helicase_pif1-like_DEAD"/>
</dbReference>
<dbReference type="GO" id="GO:0006281">
    <property type="term" value="P:DNA repair"/>
    <property type="evidence" value="ECO:0007669"/>
    <property type="project" value="UniProtKB-KW"/>
</dbReference>
<keyword evidence="10" id="KW-1185">Reference proteome</keyword>
<dbReference type="Proteomes" id="UP000037923">
    <property type="component" value="Unassembled WGS sequence"/>
</dbReference>
<keyword evidence="6" id="KW-0547">Nucleotide-binding</keyword>
<dbReference type="GO" id="GO:0043139">
    <property type="term" value="F:5'-3' DNA helicase activity"/>
    <property type="evidence" value="ECO:0007669"/>
    <property type="project" value="UniProtKB-EC"/>
</dbReference>
<dbReference type="EMBL" id="LGTL01000002">
    <property type="protein sequence ID" value="KPA84706.1"/>
    <property type="molecule type" value="Genomic_DNA"/>
</dbReference>
<gene>
    <name evidence="9" type="ORF">ABB37_01210</name>
</gene>
<organism evidence="9 10">
    <name type="scientific">Leptomonas pyrrhocoris</name>
    <name type="common">Firebug parasite</name>
    <dbReference type="NCBI Taxonomy" id="157538"/>
    <lineage>
        <taxon>Eukaryota</taxon>
        <taxon>Discoba</taxon>
        <taxon>Euglenozoa</taxon>
        <taxon>Kinetoplastea</taxon>
        <taxon>Metakinetoplastina</taxon>
        <taxon>Trypanosomatida</taxon>
        <taxon>Trypanosomatidae</taxon>
        <taxon>Leishmaniinae</taxon>
        <taxon>Leptomonas</taxon>
    </lineage>
</organism>
<keyword evidence="6" id="KW-0067">ATP-binding</keyword>
<keyword evidence="6" id="KW-0378">Hydrolase</keyword>
<sequence length="817" mass="90258">MEMTRDQKGVLHLVLEGASIFIGGEAGTGKSFLLVAIASALSRKGLRVAVTASTGIAALNIGGNTFHSELGIPLPTPDDIIDAALSKSRQDRSCYNDDDAEDVSGETEDDAARSVLVDSIPTGSCSPSRQPQRLQFKNTEVLTSVDVIVLDEVSMLHAGFLEALDRALRRTSGRDARRPFGGVQMILSGDFMQLTPFASLDRSFGSSRRSPRTLSDEAYHCNRKVCRGVQRPLSESASDFKLNTEHSNGANGSKGVQAPATDSSSTAFTGSFQVSPESSSLNDRVQQCGRIPRRKKEIWYYDKPMFESWCFRKHLLHVQLRDPQRQKDASFAADLNELRRGELPFRLSRSAFLNSVDEDAVRLLPTKAAVKNFNDRRMLELGGESRLFRTQLTVTDATAVAALTQRPSQQQGDVKSTYSCRSVLLVQYRLRSPSKAASCAGAFGRKYLLTSQELRRTERHIERQCKLPPQSLRLRALPVPLSYSTSLRTLSLECNAASAAVAGERRAAVKAALEQYIIQQGVEAAPPSCSLESVKKSPMQCSLLFPREIVRLEPVEWLQILRRLQPAMQQAFRDAIRKDTVLQDKTFKLGCRVMLLRNLSTTYVNGSLGTITRYLPVSECASLMPADMKATTAPHLTLPPTTAVMKNEQLPLRDDTAVLPVVRMDADGKEVAIPWIVLPVPVVHHDWCYLLRATCVPLTPAYAFTVHKIQGVTLNHAVLFDADGMFPCDHLVYVAASRVREFAQLRIINLTPGMISVHVPSLQFTNQIPTVQTARQTWDAWRDTPNSNDSLFLPSYTQAQQPYACATQPVVNADIQG</sequence>
<dbReference type="GO" id="GO:0016887">
    <property type="term" value="F:ATP hydrolysis activity"/>
    <property type="evidence" value="ECO:0007669"/>
    <property type="project" value="RHEA"/>
</dbReference>
<dbReference type="RefSeq" id="XP_015663145.1">
    <property type="nucleotide sequence ID" value="XM_015797625.1"/>
</dbReference>
<keyword evidence="4 6" id="KW-0233">DNA recombination</keyword>
<evidence type="ECO:0000313" key="9">
    <source>
        <dbReference type="EMBL" id="KPA84706.1"/>
    </source>
</evidence>
<dbReference type="SUPFAM" id="SSF52540">
    <property type="entry name" value="P-loop containing nucleoside triphosphate hydrolases"/>
    <property type="match status" value="2"/>
</dbReference>
<evidence type="ECO:0000256" key="2">
    <source>
        <dbReference type="ARBA" id="ARBA00009781"/>
    </source>
</evidence>
<keyword evidence="6 9" id="KW-0347">Helicase</keyword>
<keyword evidence="6" id="KW-0234">DNA repair</keyword>
<feature type="compositionally biased region" description="Polar residues" evidence="7">
    <location>
        <begin position="260"/>
        <end position="285"/>
    </location>
</feature>
<evidence type="ECO:0000256" key="7">
    <source>
        <dbReference type="SAM" id="MobiDB-lite"/>
    </source>
</evidence>
<keyword evidence="6" id="KW-0227">DNA damage</keyword>